<feature type="domain" description="PucR C-terminal helix-turn-helix" evidence="2">
    <location>
        <begin position="445"/>
        <end position="501"/>
    </location>
</feature>
<dbReference type="RefSeq" id="WP_166644390.1">
    <property type="nucleotide sequence ID" value="NZ_SNYA01000012.1"/>
</dbReference>
<dbReference type="Pfam" id="PF13556">
    <property type="entry name" value="HTH_30"/>
    <property type="match status" value="1"/>
</dbReference>
<dbReference type="Pfam" id="PF07905">
    <property type="entry name" value="PucR"/>
    <property type="match status" value="1"/>
</dbReference>
<dbReference type="PANTHER" id="PTHR33744">
    <property type="entry name" value="CARBOHYDRATE DIACID REGULATOR"/>
    <property type="match status" value="1"/>
</dbReference>
<protein>
    <submittedName>
        <fullName evidence="3">Purine catabolism regulator</fullName>
    </submittedName>
</protein>
<evidence type="ECO:0000313" key="4">
    <source>
        <dbReference type="Proteomes" id="UP000295601"/>
    </source>
</evidence>
<keyword evidence="4" id="KW-1185">Reference proteome</keyword>
<dbReference type="InterPro" id="IPR025736">
    <property type="entry name" value="PucR_C-HTH_dom"/>
</dbReference>
<evidence type="ECO:0000313" key="3">
    <source>
        <dbReference type="EMBL" id="TDP89043.1"/>
    </source>
</evidence>
<feature type="domain" description="Purine catabolism PurC-like" evidence="1">
    <location>
        <begin position="7"/>
        <end position="126"/>
    </location>
</feature>
<sequence length="511" mass="56379">MIHLHDVFQIPELGLTPVYSPPGASPLIRWAHVTELLDPSPWLLGNELLLTTGISLVEDPNEWDAYCKRLKDADVSAIGLSTGQSLPHRSVPEQLTAAAERHEVALVHVPHDTLMQSVVQEVSNALNKAQNQDLMRSLSLQRQLSEAASSPEGLQRIVNVLSQVLNFQVVVLDDRLRSLARSDADAESRIEPIRDQLKSRLRDGLRWSISEGGAHESLVVLPLGTAGRLSGILTVVAHNQLAVHDRATIGLVASLLGILLERRYASQNHQRMIESQLLDHLITKRKTLVEAHRYFAEVQIDVTRTHVLCTSAIEDRIVCDSFIIEVLEFCDEVLVTDMGGDERLFLLIGAHESLAQRLEPLIVSTGIGPAGLSEQRKLDDLHESVAQARFVRSVAESRDVSLLERIDAGGYRALMMLSTAEVRHQFADAVLAPIDAVDSATGSDLFATIQVYVSSLGNHAATADALGVHRHTVRARLARVTQLLGRDLTRPENFLELWMAVEFRTSSRDDA</sequence>
<evidence type="ECO:0000259" key="1">
    <source>
        <dbReference type="Pfam" id="PF07905"/>
    </source>
</evidence>
<dbReference type="InterPro" id="IPR012914">
    <property type="entry name" value="PucR_dom"/>
</dbReference>
<comment type="caution">
    <text evidence="3">The sequence shown here is derived from an EMBL/GenBank/DDBJ whole genome shotgun (WGS) entry which is preliminary data.</text>
</comment>
<gene>
    <name evidence="3" type="ORF">EDF62_3500</name>
</gene>
<dbReference type="AlphaFoldDB" id="A0A4R6RQI3"/>
<proteinExistence type="predicted"/>
<reference evidence="3 4" key="1">
    <citation type="submission" date="2019-03" db="EMBL/GenBank/DDBJ databases">
        <title>Genomic analyses of the natural microbiome of Caenorhabditis elegans.</title>
        <authorList>
            <person name="Samuel B."/>
        </authorList>
    </citation>
    <scope>NUCLEOTIDE SEQUENCE [LARGE SCALE GENOMIC DNA]</scope>
    <source>
        <strain evidence="3 4">JUb18</strain>
    </source>
</reference>
<dbReference type="PANTHER" id="PTHR33744:SF7">
    <property type="entry name" value="PUCR FAMILY TRANSCRIPTIONAL REGULATOR"/>
    <property type="match status" value="1"/>
</dbReference>
<accession>A0A4R6RQI3</accession>
<name>A0A4R6RQI3_9MICO</name>
<organism evidence="3 4">
    <name type="scientific">Leucobacter luti</name>
    <dbReference type="NCBI Taxonomy" id="340320"/>
    <lineage>
        <taxon>Bacteria</taxon>
        <taxon>Bacillati</taxon>
        <taxon>Actinomycetota</taxon>
        <taxon>Actinomycetes</taxon>
        <taxon>Micrococcales</taxon>
        <taxon>Microbacteriaceae</taxon>
        <taxon>Leucobacter</taxon>
    </lineage>
</organism>
<dbReference type="InterPro" id="IPR042070">
    <property type="entry name" value="PucR_C-HTH_sf"/>
</dbReference>
<evidence type="ECO:0000259" key="2">
    <source>
        <dbReference type="Pfam" id="PF13556"/>
    </source>
</evidence>
<dbReference type="Proteomes" id="UP000295601">
    <property type="component" value="Unassembled WGS sequence"/>
</dbReference>
<dbReference type="EMBL" id="SNYA01000012">
    <property type="protein sequence ID" value="TDP89043.1"/>
    <property type="molecule type" value="Genomic_DNA"/>
</dbReference>
<dbReference type="InterPro" id="IPR051448">
    <property type="entry name" value="CdaR-like_regulators"/>
</dbReference>
<dbReference type="Gene3D" id="1.10.10.2840">
    <property type="entry name" value="PucR C-terminal helix-turn-helix domain"/>
    <property type="match status" value="1"/>
</dbReference>